<dbReference type="AlphaFoldDB" id="A0AA37XBL2"/>
<gene>
    <name evidence="1" type="ORF">GCM10025874_17230</name>
</gene>
<accession>A0AA37XBL2</accession>
<protein>
    <recommendedName>
        <fullName evidence="3">Transcriptional regulator, AbiEi antitoxin, Type IV TA system</fullName>
    </recommendedName>
</protein>
<dbReference type="RefSeq" id="WP_284231803.1">
    <property type="nucleotide sequence ID" value="NZ_BSUL01000001.1"/>
</dbReference>
<comment type="caution">
    <text evidence="1">The sequence shown here is derived from an EMBL/GenBank/DDBJ whole genome shotgun (WGS) entry which is preliminary data.</text>
</comment>
<sequence>MHLDERLIIPGRTSDRESRALQRASARADLHRIRRGAYVEQQTWQQAKPLERHLLALHAEILTTPDAVVSHRSAAMLHGLPVLGVPRVPEFRQSAGARNASSATRIRRSALDDGDPVRLGEANVVPVERTLVDLAASLPLREALIPLDAHLRRGGSIDELLHLLQSIRIRGARRAELAILLADGSSENGGESLSRGTMLALGFPVPMVQMAVPGSDLRTDFGWLRYRVRGELDGDQKYEDPRYTGGRTPAEIVLAEKRREALIRSLTGHEFARWSWPDALRVHPLRRELLRVGLPQGRPVTLESIRSS</sequence>
<evidence type="ECO:0000313" key="2">
    <source>
        <dbReference type="Proteomes" id="UP001157160"/>
    </source>
</evidence>
<organism evidence="1 2">
    <name type="scientific">Arenivirga flava</name>
    <dbReference type="NCBI Taxonomy" id="1930060"/>
    <lineage>
        <taxon>Bacteria</taxon>
        <taxon>Bacillati</taxon>
        <taxon>Actinomycetota</taxon>
        <taxon>Actinomycetes</taxon>
        <taxon>Micrococcales</taxon>
        <taxon>Microbacteriaceae</taxon>
        <taxon>Arenivirga</taxon>
    </lineage>
</organism>
<dbReference type="Proteomes" id="UP001157160">
    <property type="component" value="Unassembled WGS sequence"/>
</dbReference>
<name>A0AA37XBL2_9MICO</name>
<proteinExistence type="predicted"/>
<reference evidence="1 2" key="1">
    <citation type="journal article" date="2014" name="Int. J. Syst. Evol. Microbiol.">
        <title>Complete genome sequence of Corynebacterium casei LMG S-19264T (=DSM 44701T), isolated from a smear-ripened cheese.</title>
        <authorList>
            <consortium name="US DOE Joint Genome Institute (JGI-PGF)"/>
            <person name="Walter F."/>
            <person name="Albersmeier A."/>
            <person name="Kalinowski J."/>
            <person name="Ruckert C."/>
        </authorList>
    </citation>
    <scope>NUCLEOTIDE SEQUENCE [LARGE SCALE GENOMIC DNA]</scope>
    <source>
        <strain evidence="1 2">NBRC 112289</strain>
    </source>
</reference>
<dbReference type="EMBL" id="BSUL01000001">
    <property type="protein sequence ID" value="GMA28470.1"/>
    <property type="molecule type" value="Genomic_DNA"/>
</dbReference>
<keyword evidence="2" id="KW-1185">Reference proteome</keyword>
<evidence type="ECO:0000313" key="1">
    <source>
        <dbReference type="EMBL" id="GMA28470.1"/>
    </source>
</evidence>
<evidence type="ECO:0008006" key="3">
    <source>
        <dbReference type="Google" id="ProtNLM"/>
    </source>
</evidence>